<accession>A0A1D6EFH9</accession>
<proteinExistence type="predicted"/>
<dbReference type="AlphaFoldDB" id="A0A1D6EFH9"/>
<protein>
    <submittedName>
        <fullName evidence="1">AAR2 protein family</fullName>
    </submittedName>
</protein>
<reference evidence="1" key="1">
    <citation type="submission" date="2015-12" db="EMBL/GenBank/DDBJ databases">
        <title>Update maize B73 reference genome by single molecule sequencing technologies.</title>
        <authorList>
            <consortium name="Maize Genome Sequencing Project"/>
            <person name="Ware D."/>
        </authorList>
    </citation>
    <scope>NUCLEOTIDE SEQUENCE [LARGE SCALE GENOMIC DNA]</scope>
    <source>
        <tissue evidence="1">Seedling</tissue>
    </source>
</reference>
<evidence type="ECO:0000313" key="1">
    <source>
        <dbReference type="EMBL" id="ONM18935.1"/>
    </source>
</evidence>
<dbReference type="EMBL" id="CM007648">
    <property type="protein sequence ID" value="ONM18935.1"/>
    <property type="molecule type" value="Genomic_DNA"/>
</dbReference>
<sequence>MVFNIPKIPKVGIWAILCVWMKHGFQETYSCTVFQRISLQLYLKPQSWMETFCHGLAFLNRTSTCQPYIHIIIFDTTNLATNFCNFLFCDSEQRRTSF</sequence>
<name>A0A1D6EFH9_MAIZE</name>
<gene>
    <name evidence="1" type="ORF">ZEAMMB73_Zm00001d004460</name>
</gene>
<organism evidence="1">
    <name type="scientific">Zea mays</name>
    <name type="common">Maize</name>
    <dbReference type="NCBI Taxonomy" id="4577"/>
    <lineage>
        <taxon>Eukaryota</taxon>
        <taxon>Viridiplantae</taxon>
        <taxon>Streptophyta</taxon>
        <taxon>Embryophyta</taxon>
        <taxon>Tracheophyta</taxon>
        <taxon>Spermatophyta</taxon>
        <taxon>Magnoliopsida</taxon>
        <taxon>Liliopsida</taxon>
        <taxon>Poales</taxon>
        <taxon>Poaceae</taxon>
        <taxon>PACMAD clade</taxon>
        <taxon>Panicoideae</taxon>
        <taxon>Andropogonodae</taxon>
        <taxon>Andropogoneae</taxon>
        <taxon>Tripsacinae</taxon>
        <taxon>Zea</taxon>
    </lineage>
</organism>